<gene>
    <name evidence="2" type="ORF">DJ533_14375</name>
</gene>
<dbReference type="AlphaFoldDB" id="A0A2S2FFF7"/>
<feature type="transmembrane region" description="Helical" evidence="1">
    <location>
        <begin position="28"/>
        <end position="61"/>
    </location>
</feature>
<dbReference type="EMBL" id="CP029397">
    <property type="protein sequence ID" value="AWL29669.1"/>
    <property type="molecule type" value="Genomic_DNA"/>
</dbReference>
<evidence type="ECO:0000256" key="1">
    <source>
        <dbReference type="SAM" id="Phobius"/>
    </source>
</evidence>
<keyword evidence="1" id="KW-1133">Transmembrane helix</keyword>
<dbReference type="STRING" id="1871111.GCA_001704615_00824"/>
<dbReference type="OrthoDB" id="9804360at2"/>
<accession>A0A2S2FFF7</accession>
<evidence type="ECO:0000313" key="3">
    <source>
        <dbReference type="Proteomes" id="UP000245977"/>
    </source>
</evidence>
<reference evidence="2" key="1">
    <citation type="submission" date="2019-08" db="EMBL/GenBank/DDBJ databases">
        <title>The complete genome of Acinetobacter defluvii strain WCHAD010030.</title>
        <authorList>
            <person name="Hu Y."/>
            <person name="Qin J."/>
            <person name="Feng Y."/>
            <person name="Zong Z."/>
        </authorList>
    </citation>
    <scope>NUCLEOTIDE SEQUENCE</scope>
    <source>
        <strain evidence="2">WCHA30</strain>
    </source>
</reference>
<dbReference type="Proteomes" id="UP000245977">
    <property type="component" value="Chromosome"/>
</dbReference>
<keyword evidence="3" id="KW-1185">Reference proteome</keyword>
<protein>
    <submittedName>
        <fullName evidence="2">Amino acid transport protein</fullName>
    </submittedName>
</protein>
<organism evidence="2 3">
    <name type="scientific">Acinetobacter defluvii</name>
    <dbReference type="NCBI Taxonomy" id="1871111"/>
    <lineage>
        <taxon>Bacteria</taxon>
        <taxon>Pseudomonadati</taxon>
        <taxon>Pseudomonadota</taxon>
        <taxon>Gammaproteobacteria</taxon>
        <taxon>Moraxellales</taxon>
        <taxon>Moraxellaceae</taxon>
        <taxon>Acinetobacter</taxon>
    </lineage>
</organism>
<sequence length="67" mass="7424">MNVSVLLLGVLFSSIGLGYFIYGKKQQHTMALICGIGLMIYPYFVENIALLLCTGIVLMLVPKFIKI</sequence>
<dbReference type="RefSeq" id="WP_065994711.1">
    <property type="nucleotide sequence ID" value="NZ_CP029397.2"/>
</dbReference>
<dbReference type="KEGG" id="adv:DJ533_14375"/>
<evidence type="ECO:0000313" key="2">
    <source>
        <dbReference type="EMBL" id="AWL29669.1"/>
    </source>
</evidence>
<keyword evidence="1" id="KW-0812">Transmembrane</keyword>
<keyword evidence="1" id="KW-0472">Membrane</keyword>
<name>A0A2S2FFF7_9GAMM</name>
<proteinExistence type="predicted"/>